<evidence type="ECO:0000313" key="3">
    <source>
        <dbReference type="EMBL" id="CAD8093530.1"/>
    </source>
</evidence>
<evidence type="ECO:0000256" key="2">
    <source>
        <dbReference type="SAM" id="MobiDB-lite"/>
    </source>
</evidence>
<proteinExistence type="predicted"/>
<evidence type="ECO:0000256" key="1">
    <source>
        <dbReference type="SAM" id="Coils"/>
    </source>
</evidence>
<feature type="coiled-coil region" evidence="1">
    <location>
        <begin position="218"/>
        <end position="346"/>
    </location>
</feature>
<feature type="region of interest" description="Disordered" evidence="2">
    <location>
        <begin position="13"/>
        <end position="52"/>
    </location>
</feature>
<dbReference type="EMBL" id="CAJJDN010000061">
    <property type="protein sequence ID" value="CAD8093530.1"/>
    <property type="molecule type" value="Genomic_DNA"/>
</dbReference>
<reference evidence="3" key="1">
    <citation type="submission" date="2021-01" db="EMBL/GenBank/DDBJ databases">
        <authorList>
            <consortium name="Genoscope - CEA"/>
            <person name="William W."/>
        </authorList>
    </citation>
    <scope>NUCLEOTIDE SEQUENCE</scope>
</reference>
<keyword evidence="4" id="KW-1185">Reference proteome</keyword>
<accession>A0A8S1NN82</accession>
<dbReference type="Proteomes" id="UP000692954">
    <property type="component" value="Unassembled WGS sequence"/>
</dbReference>
<gene>
    <name evidence="3" type="ORF">PSON_ATCC_30995.1.T0610016</name>
</gene>
<feature type="coiled-coil region" evidence="1">
    <location>
        <begin position="88"/>
        <end position="190"/>
    </location>
</feature>
<evidence type="ECO:0000313" key="4">
    <source>
        <dbReference type="Proteomes" id="UP000692954"/>
    </source>
</evidence>
<feature type="compositionally biased region" description="Polar residues" evidence="2">
    <location>
        <begin position="26"/>
        <end position="52"/>
    </location>
</feature>
<dbReference type="AlphaFoldDB" id="A0A8S1NN82"/>
<dbReference type="OrthoDB" id="306732at2759"/>
<sequence>MLTDKQNCFENQANDHSQMEDHQQQLEKTSQFTNIDDTSTNYNDQETNEQSDILNKDPEVQKSICLQENEIQRLSQAYADKYYYEMKFEQYQNLLAQQQCTISKLLNEKKDLQQKLENSVMQHNYQDNFDSLQQNHQLEQKLEELQLQNENLTQQNELYDKQLDETKRLLQKLNKEQESLQQQFQEYKLQVYIKEQEQQQLITQLQNKGCQESKLSIYQELQHQMNEIKEQNNYLFEQLSKKEQEIEQYFQKQLSNIAEQLTKEKLDLQEEFEQQLENKDEIIHQLEIQINDVHNQAQQLYSENLQLQNQLDLLGQNYQEDIQQQANILSEQVAEYKIIINNLENQIFVMNAEIQRRGRSNGKENNAQRVLQGIHKNNQQRLSTGEMTFSNITPSSKQFQYQNLKN</sequence>
<protein>
    <submittedName>
        <fullName evidence="3">Uncharacterized protein</fullName>
    </submittedName>
</protein>
<keyword evidence="1" id="KW-0175">Coiled coil</keyword>
<name>A0A8S1NN82_9CILI</name>
<comment type="caution">
    <text evidence="3">The sequence shown here is derived from an EMBL/GenBank/DDBJ whole genome shotgun (WGS) entry which is preliminary data.</text>
</comment>
<organism evidence="3 4">
    <name type="scientific">Paramecium sonneborni</name>
    <dbReference type="NCBI Taxonomy" id="65129"/>
    <lineage>
        <taxon>Eukaryota</taxon>
        <taxon>Sar</taxon>
        <taxon>Alveolata</taxon>
        <taxon>Ciliophora</taxon>
        <taxon>Intramacronucleata</taxon>
        <taxon>Oligohymenophorea</taxon>
        <taxon>Peniculida</taxon>
        <taxon>Parameciidae</taxon>
        <taxon>Paramecium</taxon>
    </lineage>
</organism>